<evidence type="ECO:0000313" key="5">
    <source>
        <dbReference type="Proteomes" id="UP001227101"/>
    </source>
</evidence>
<dbReference type="Pfam" id="PF00196">
    <property type="entry name" value="GerE"/>
    <property type="match status" value="1"/>
</dbReference>
<dbReference type="Gene3D" id="1.10.10.10">
    <property type="entry name" value="Winged helix-like DNA-binding domain superfamily/Winged helix DNA-binding domain"/>
    <property type="match status" value="1"/>
</dbReference>
<dbReference type="EMBL" id="CP127173">
    <property type="protein sequence ID" value="WIV53529.1"/>
    <property type="molecule type" value="Genomic_DNA"/>
</dbReference>
<dbReference type="InterPro" id="IPR027417">
    <property type="entry name" value="P-loop_NTPase"/>
</dbReference>
<protein>
    <submittedName>
        <fullName evidence="4">AAA family ATPase</fullName>
    </submittedName>
</protein>
<dbReference type="PANTHER" id="PTHR16305">
    <property type="entry name" value="TESTICULAR SOLUBLE ADENYLYL CYCLASE"/>
    <property type="match status" value="1"/>
</dbReference>
<dbReference type="SMART" id="SM00421">
    <property type="entry name" value="HTH_LUXR"/>
    <property type="match status" value="1"/>
</dbReference>
<dbReference type="RefSeq" id="WP_285449961.1">
    <property type="nucleotide sequence ID" value="NZ_CP127173.1"/>
</dbReference>
<name>A0ABY8XAU1_9PSEU</name>
<dbReference type="SUPFAM" id="SSF46894">
    <property type="entry name" value="C-terminal effector domain of the bipartite response regulators"/>
    <property type="match status" value="1"/>
</dbReference>
<reference evidence="4 5" key="1">
    <citation type="submission" date="2023-06" db="EMBL/GenBank/DDBJ databases">
        <authorList>
            <person name="Oyuntsetseg B."/>
            <person name="Kim S.B."/>
        </authorList>
    </citation>
    <scope>NUCLEOTIDE SEQUENCE [LARGE SCALE GENOMIC DNA]</scope>
    <source>
        <strain evidence="4 5">2-2</strain>
    </source>
</reference>
<dbReference type="InterPro" id="IPR041664">
    <property type="entry name" value="AAA_16"/>
</dbReference>
<dbReference type="Gene3D" id="3.40.50.300">
    <property type="entry name" value="P-loop containing nucleotide triphosphate hydrolases"/>
    <property type="match status" value="1"/>
</dbReference>
<sequence>MSGELVGRERESGLLAARLDQARAGRGGLVLVAGEPGIGKTRLVQEAAAGAEALGVPVAWGRASDEEGSPPYWIFRQIARDLGRALPPALAEGGTATDRFEAFEAFAAQLLAAAEPDGLLVALDDLQWADAASLALLVHTVRSAARSRLLLVATYRDTETVGREALTSALAALAHEAGQTRLRLVGLPTADVRRQLELVTGETVRPEVAAVVSRRTGGNPFFVGELAGLLDSGVDALPDGVLDTVRARLARLTARTRELVATAAELGSEPDPCGLAAVTGHALDVVLGALDEAAAAGLVVSRPGWRFRHDLIREAARADLPTAARADAHARLAGWLAGRPGAAERATEIAHHLLASAPVGDRREAAEWAERAGDQSFERLAWEQAADLYRRALDVGAPPDPGDRGRLLRRHATALTRDGDIQSAKAILAKAAEAAREAGDPAALGEVALAMEGLSDPWGDFSGDRLAAEALAQLPAEDSPLRARLLALRAGEAGFAGGEDPDRASAEALAMAERLGDTQVLRSALRARQMARSGPDGVRERLELAGRMAALGRSEVDDDTLLWGLLWRFDALMMLGRLDEAEALLGPMRRLSDRLRRPLARWHYLRGVAAVEATRGRFDAAIATVRDCLGLVEGRAHESVVGVSVFVLLTIDGLTGREDLVTAEQFEAFDRNSPGFVRPVYGLYWAQRGDIERARRILHPANGEALAQPALLPTLATRAELAALMDEPAVAADMAARLRPHADLFVTGGAGTVTNFGSVRTYLGLALATGGHLDEAVRELRLGVAANDTAGAPPFAALARFELAKALARRRRPGDLAEAAALAATAIAAAERLGMAPLRRRATELAAGLRGDAPAGLTPRETEVAAHVAEGLTNKQIAALMHISERTAESHVQHILTKLGLANRTGIAAWAARRG</sequence>
<dbReference type="InterPro" id="IPR016032">
    <property type="entry name" value="Sig_transdc_resp-reg_C-effctor"/>
</dbReference>
<gene>
    <name evidence="4" type="ORF">QP939_32155</name>
</gene>
<accession>A0ABY8XAU1</accession>
<proteinExistence type="predicted"/>
<evidence type="ECO:0000256" key="1">
    <source>
        <dbReference type="ARBA" id="ARBA00022741"/>
    </source>
</evidence>
<dbReference type="PROSITE" id="PS50043">
    <property type="entry name" value="HTH_LUXR_2"/>
    <property type="match status" value="1"/>
</dbReference>
<dbReference type="InterPro" id="IPR000792">
    <property type="entry name" value="Tscrpt_reg_LuxR_C"/>
</dbReference>
<dbReference type="Proteomes" id="UP001227101">
    <property type="component" value="Chromosome"/>
</dbReference>
<evidence type="ECO:0000259" key="3">
    <source>
        <dbReference type="PROSITE" id="PS50043"/>
    </source>
</evidence>
<feature type="domain" description="HTH luxR-type" evidence="3">
    <location>
        <begin position="850"/>
        <end position="915"/>
    </location>
</feature>
<keyword evidence="2" id="KW-0067">ATP-binding</keyword>
<keyword evidence="1" id="KW-0547">Nucleotide-binding</keyword>
<organism evidence="4 5">
    <name type="scientific">Amycolatopsis nalaikhensis</name>
    <dbReference type="NCBI Taxonomy" id="715472"/>
    <lineage>
        <taxon>Bacteria</taxon>
        <taxon>Bacillati</taxon>
        <taxon>Actinomycetota</taxon>
        <taxon>Actinomycetes</taxon>
        <taxon>Pseudonocardiales</taxon>
        <taxon>Pseudonocardiaceae</taxon>
        <taxon>Amycolatopsis</taxon>
    </lineage>
</organism>
<keyword evidence="5" id="KW-1185">Reference proteome</keyword>
<dbReference type="PRINTS" id="PR00038">
    <property type="entry name" value="HTHLUXR"/>
</dbReference>
<dbReference type="Pfam" id="PF13191">
    <property type="entry name" value="AAA_16"/>
    <property type="match status" value="1"/>
</dbReference>
<dbReference type="SUPFAM" id="SSF52540">
    <property type="entry name" value="P-loop containing nucleoside triphosphate hydrolases"/>
    <property type="match status" value="1"/>
</dbReference>
<dbReference type="InterPro" id="IPR036388">
    <property type="entry name" value="WH-like_DNA-bd_sf"/>
</dbReference>
<evidence type="ECO:0000256" key="2">
    <source>
        <dbReference type="ARBA" id="ARBA00022840"/>
    </source>
</evidence>
<dbReference type="CDD" id="cd06170">
    <property type="entry name" value="LuxR_C_like"/>
    <property type="match status" value="1"/>
</dbReference>
<dbReference type="PANTHER" id="PTHR16305:SF35">
    <property type="entry name" value="TRANSCRIPTIONAL ACTIVATOR DOMAIN"/>
    <property type="match status" value="1"/>
</dbReference>
<evidence type="ECO:0000313" key="4">
    <source>
        <dbReference type="EMBL" id="WIV53529.1"/>
    </source>
</evidence>